<evidence type="ECO:0000259" key="2">
    <source>
        <dbReference type="Pfam" id="PF13937"/>
    </source>
</evidence>
<name>A0A382EU32_9ZZZZ</name>
<keyword evidence="1" id="KW-0812">Transmembrane</keyword>
<dbReference type="InterPro" id="IPR019886">
    <property type="entry name" value="Na_symporter_ssu"/>
</dbReference>
<feature type="domain" description="Sodium symporter small subunit" evidence="2">
    <location>
        <begin position="21"/>
        <end position="99"/>
    </location>
</feature>
<feature type="transmembrane region" description="Helical" evidence="1">
    <location>
        <begin position="65"/>
        <end position="88"/>
    </location>
</feature>
<sequence>VTDTSNTRMTSTTNGSDNRINEYWQRNLKYVGVLLAIWFTVSYGAGILFVDFLNRIRIPGTGFPLGFWFAQQGSIYVFMILIFIYVFLMNRLDKEFGVDEEGE</sequence>
<protein>
    <recommendedName>
        <fullName evidence="2">Sodium symporter small subunit domain-containing protein</fullName>
    </recommendedName>
</protein>
<dbReference type="NCBIfam" id="TIGR03647">
    <property type="entry name" value="Na_symport_sm"/>
    <property type="match status" value="1"/>
</dbReference>
<accession>A0A382EU32</accession>
<organism evidence="3">
    <name type="scientific">marine metagenome</name>
    <dbReference type="NCBI Taxonomy" id="408172"/>
    <lineage>
        <taxon>unclassified sequences</taxon>
        <taxon>metagenomes</taxon>
        <taxon>ecological metagenomes</taxon>
    </lineage>
</organism>
<dbReference type="Pfam" id="PF13937">
    <property type="entry name" value="DUF4212"/>
    <property type="match status" value="1"/>
</dbReference>
<feature type="transmembrane region" description="Helical" evidence="1">
    <location>
        <begin position="30"/>
        <end position="53"/>
    </location>
</feature>
<dbReference type="EMBL" id="UINC01046098">
    <property type="protein sequence ID" value="SVB53684.1"/>
    <property type="molecule type" value="Genomic_DNA"/>
</dbReference>
<keyword evidence="1" id="KW-1133">Transmembrane helix</keyword>
<evidence type="ECO:0000256" key="1">
    <source>
        <dbReference type="SAM" id="Phobius"/>
    </source>
</evidence>
<reference evidence="3" key="1">
    <citation type="submission" date="2018-05" db="EMBL/GenBank/DDBJ databases">
        <authorList>
            <person name="Lanie J.A."/>
            <person name="Ng W.-L."/>
            <person name="Kazmierczak K.M."/>
            <person name="Andrzejewski T.M."/>
            <person name="Davidsen T.M."/>
            <person name="Wayne K.J."/>
            <person name="Tettelin H."/>
            <person name="Glass J.I."/>
            <person name="Rusch D."/>
            <person name="Podicherti R."/>
            <person name="Tsui H.-C.T."/>
            <person name="Winkler M.E."/>
        </authorList>
    </citation>
    <scope>NUCLEOTIDE SEQUENCE</scope>
</reference>
<gene>
    <name evidence="3" type="ORF">METZ01_LOCUS206538</name>
</gene>
<evidence type="ECO:0000313" key="3">
    <source>
        <dbReference type="EMBL" id="SVB53684.1"/>
    </source>
</evidence>
<proteinExistence type="predicted"/>
<keyword evidence="1" id="KW-0472">Membrane</keyword>
<feature type="non-terminal residue" evidence="3">
    <location>
        <position position="1"/>
    </location>
</feature>
<dbReference type="AlphaFoldDB" id="A0A382EU32"/>